<dbReference type="PANTHER" id="PTHR21346">
    <property type="entry name" value="FUN14 DOMAIN CONTAINING"/>
    <property type="match status" value="1"/>
</dbReference>
<dbReference type="OrthoDB" id="163794at2759"/>
<gene>
    <name evidence="6" type="ORF">CCR75_006242</name>
</gene>
<reference evidence="6 7" key="1">
    <citation type="journal article" date="2021" name="Genome Biol.">
        <title>AFLAP: assembly-free linkage analysis pipeline using k-mers from genome sequencing data.</title>
        <authorList>
            <person name="Fletcher K."/>
            <person name="Zhang L."/>
            <person name="Gil J."/>
            <person name="Han R."/>
            <person name="Cavanaugh K."/>
            <person name="Michelmore R."/>
        </authorList>
    </citation>
    <scope>NUCLEOTIDE SEQUENCE [LARGE SCALE GENOMIC DNA]</scope>
    <source>
        <strain evidence="6 7">SF5</strain>
    </source>
</reference>
<comment type="subcellular location">
    <subcellularLocation>
        <location evidence="1">Membrane</location>
    </subcellularLocation>
</comment>
<dbReference type="RefSeq" id="XP_067815984.1">
    <property type="nucleotide sequence ID" value="XM_067964312.1"/>
</dbReference>
<dbReference type="InterPro" id="IPR007014">
    <property type="entry name" value="FUN14"/>
</dbReference>
<evidence type="ECO:0000256" key="3">
    <source>
        <dbReference type="ARBA" id="ARBA00022692"/>
    </source>
</evidence>
<evidence type="ECO:0000313" key="6">
    <source>
        <dbReference type="EMBL" id="TDH66485.1"/>
    </source>
</evidence>
<comment type="similarity">
    <text evidence="2">Belongs to the FUN14 family.</text>
</comment>
<organism evidence="6 7">
    <name type="scientific">Bremia lactucae</name>
    <name type="common">Lettuce downy mildew</name>
    <dbReference type="NCBI Taxonomy" id="4779"/>
    <lineage>
        <taxon>Eukaryota</taxon>
        <taxon>Sar</taxon>
        <taxon>Stramenopiles</taxon>
        <taxon>Oomycota</taxon>
        <taxon>Peronosporomycetes</taxon>
        <taxon>Peronosporales</taxon>
        <taxon>Peronosporaceae</taxon>
        <taxon>Bremia</taxon>
    </lineage>
</organism>
<accession>A0A976FGU4</accession>
<keyword evidence="7" id="KW-1185">Reference proteome</keyword>
<dbReference type="AlphaFoldDB" id="A0A976FGU4"/>
<dbReference type="GeneID" id="94349983"/>
<dbReference type="PANTHER" id="PTHR21346:SF0">
    <property type="entry name" value="RE45833P"/>
    <property type="match status" value="1"/>
</dbReference>
<evidence type="ECO:0000256" key="5">
    <source>
        <dbReference type="ARBA" id="ARBA00023136"/>
    </source>
</evidence>
<protein>
    <submittedName>
        <fullName evidence="6">Uncharacterized protein</fullName>
    </submittedName>
</protein>
<dbReference type="GO" id="GO:0000422">
    <property type="term" value="P:autophagy of mitochondrion"/>
    <property type="evidence" value="ECO:0007669"/>
    <property type="project" value="TreeGrafter"/>
</dbReference>
<proteinExistence type="inferred from homology"/>
<dbReference type="KEGG" id="blac:94349983"/>
<dbReference type="Proteomes" id="UP000294530">
    <property type="component" value="Unassembled WGS sequence"/>
</dbReference>
<evidence type="ECO:0000256" key="4">
    <source>
        <dbReference type="ARBA" id="ARBA00022989"/>
    </source>
</evidence>
<keyword evidence="3" id="KW-0812">Transmembrane</keyword>
<sequence>MTPLYFLACDCAALRELYDLIADAFIRSRSLQAFATLRMLRAFINGASLRRSLLQQVHHRSQMPYAFASNNHVVIAKRSAVVVTQAKNVTSPRQNVKSLSYWKSAAFAATVYGAFNLLDNEHVAACASRKESDEDPPIEQLKKKALELSRRIVAELAALWPKDFYYVQERLDEFLDSGKGGQISWGFGMGACAGFALRKVSKLGAVAIGALFVLLQCASYSGYVHVDYQKMEHDVKKYLNRHKDETKDYDSIFTSLMEVLEFNLPAGSGFAIGWIVGFRADRLHSYDTKVLRAAPQPSESVVLHEAVNFEVALETKNSWFHLKSTSLVASSLLIDAFLHADPWQKTIPSRREHLLFVWTLFFRAIRHPLV</sequence>
<keyword evidence="4" id="KW-1133">Transmembrane helix</keyword>
<dbReference type="GO" id="GO:0005741">
    <property type="term" value="C:mitochondrial outer membrane"/>
    <property type="evidence" value="ECO:0007669"/>
    <property type="project" value="TreeGrafter"/>
</dbReference>
<dbReference type="EMBL" id="SHOA02000017">
    <property type="protein sequence ID" value="TDH66485.1"/>
    <property type="molecule type" value="Genomic_DNA"/>
</dbReference>
<comment type="caution">
    <text evidence="6">The sequence shown here is derived from an EMBL/GenBank/DDBJ whole genome shotgun (WGS) entry which is preliminary data.</text>
</comment>
<evidence type="ECO:0000313" key="7">
    <source>
        <dbReference type="Proteomes" id="UP000294530"/>
    </source>
</evidence>
<evidence type="ECO:0000256" key="2">
    <source>
        <dbReference type="ARBA" id="ARBA00009160"/>
    </source>
</evidence>
<name>A0A976FGU4_BRELC</name>
<evidence type="ECO:0000256" key="1">
    <source>
        <dbReference type="ARBA" id="ARBA00004370"/>
    </source>
</evidence>
<keyword evidence="5" id="KW-0472">Membrane</keyword>
<dbReference type="Pfam" id="PF04930">
    <property type="entry name" value="FUN14"/>
    <property type="match status" value="1"/>
</dbReference>